<organism evidence="1 2">
    <name type="scientific">Yinghuangia aomiensis</name>
    <dbReference type="NCBI Taxonomy" id="676205"/>
    <lineage>
        <taxon>Bacteria</taxon>
        <taxon>Bacillati</taxon>
        <taxon>Actinomycetota</taxon>
        <taxon>Actinomycetes</taxon>
        <taxon>Kitasatosporales</taxon>
        <taxon>Streptomycetaceae</taxon>
        <taxon>Yinghuangia</taxon>
    </lineage>
</organism>
<evidence type="ECO:0000313" key="1">
    <source>
        <dbReference type="EMBL" id="GAA4987827.1"/>
    </source>
</evidence>
<name>A0ABP9I5I9_9ACTN</name>
<dbReference type="Proteomes" id="UP001500466">
    <property type="component" value="Unassembled WGS sequence"/>
</dbReference>
<reference evidence="2" key="1">
    <citation type="journal article" date="2019" name="Int. J. Syst. Evol. Microbiol.">
        <title>The Global Catalogue of Microorganisms (GCM) 10K type strain sequencing project: providing services to taxonomists for standard genome sequencing and annotation.</title>
        <authorList>
            <consortium name="The Broad Institute Genomics Platform"/>
            <consortium name="The Broad Institute Genome Sequencing Center for Infectious Disease"/>
            <person name="Wu L."/>
            <person name="Ma J."/>
        </authorList>
    </citation>
    <scope>NUCLEOTIDE SEQUENCE [LARGE SCALE GENOMIC DNA]</scope>
    <source>
        <strain evidence="2">JCM 17986</strain>
    </source>
</reference>
<sequence length="91" mass="10003">MAVLLDTPYGFQENVADISARAQAYFARSVGVRADVALGLRAPMRRPGWSGSRPPTGCFRGPGARRTRCRCGVRVIWVRRCGAAWERPDPA</sequence>
<evidence type="ECO:0000313" key="2">
    <source>
        <dbReference type="Proteomes" id="UP001500466"/>
    </source>
</evidence>
<keyword evidence="2" id="KW-1185">Reference proteome</keyword>
<comment type="caution">
    <text evidence="1">The sequence shown here is derived from an EMBL/GenBank/DDBJ whole genome shotgun (WGS) entry which is preliminary data.</text>
</comment>
<protein>
    <submittedName>
        <fullName evidence="1">Uncharacterized protein</fullName>
    </submittedName>
</protein>
<accession>A0ABP9I5I9</accession>
<dbReference type="EMBL" id="BAABHS010000034">
    <property type="protein sequence ID" value="GAA4987827.1"/>
    <property type="molecule type" value="Genomic_DNA"/>
</dbReference>
<gene>
    <name evidence="1" type="ORF">GCM10023205_68370</name>
</gene>
<proteinExistence type="predicted"/>